<feature type="region of interest" description="Disordered" evidence="1">
    <location>
        <begin position="1"/>
        <end position="66"/>
    </location>
</feature>
<keyword evidence="3" id="KW-1185">Reference proteome</keyword>
<dbReference type="OrthoDB" id="10335163at2759"/>
<dbReference type="InParanoid" id="A0A2H3DEW6"/>
<evidence type="ECO:0000256" key="1">
    <source>
        <dbReference type="SAM" id="MobiDB-lite"/>
    </source>
</evidence>
<dbReference type="Proteomes" id="UP000217790">
    <property type="component" value="Unassembled WGS sequence"/>
</dbReference>
<feature type="compositionally biased region" description="Polar residues" evidence="1">
    <location>
        <begin position="10"/>
        <end position="43"/>
    </location>
</feature>
<accession>A0A2H3DEW6</accession>
<sequence length="124" mass="12987">MNIFRRKGQNDSSGSQSPLALPSSNTPAQVAGSSSNDGGSVTSKLFRRGKRGHTDTTGDVATRPGNKTANAAMILGIVQAICEVLDKVPYVKVATGLANTAITINQAVNACKEEWDKVKGDLNK</sequence>
<feature type="compositionally biased region" description="Polar residues" evidence="1">
    <location>
        <begin position="55"/>
        <end position="66"/>
    </location>
</feature>
<name>A0A2H3DEW6_ARMGA</name>
<organism evidence="2 3">
    <name type="scientific">Armillaria gallica</name>
    <name type="common">Bulbous honey fungus</name>
    <name type="synonym">Armillaria bulbosa</name>
    <dbReference type="NCBI Taxonomy" id="47427"/>
    <lineage>
        <taxon>Eukaryota</taxon>
        <taxon>Fungi</taxon>
        <taxon>Dikarya</taxon>
        <taxon>Basidiomycota</taxon>
        <taxon>Agaricomycotina</taxon>
        <taxon>Agaricomycetes</taxon>
        <taxon>Agaricomycetidae</taxon>
        <taxon>Agaricales</taxon>
        <taxon>Marasmiineae</taxon>
        <taxon>Physalacriaceae</taxon>
        <taxon>Armillaria</taxon>
    </lineage>
</organism>
<protein>
    <submittedName>
        <fullName evidence="2">Uncharacterized protein</fullName>
    </submittedName>
</protein>
<evidence type="ECO:0000313" key="2">
    <source>
        <dbReference type="EMBL" id="PBK86793.1"/>
    </source>
</evidence>
<gene>
    <name evidence="2" type="ORF">ARMGADRAFT_479967</name>
</gene>
<proteinExistence type="predicted"/>
<dbReference type="AlphaFoldDB" id="A0A2H3DEW6"/>
<dbReference type="EMBL" id="KZ293682">
    <property type="protein sequence ID" value="PBK86793.1"/>
    <property type="molecule type" value="Genomic_DNA"/>
</dbReference>
<reference evidence="3" key="1">
    <citation type="journal article" date="2017" name="Nat. Ecol. Evol.">
        <title>Genome expansion and lineage-specific genetic innovations in the forest pathogenic fungi Armillaria.</title>
        <authorList>
            <person name="Sipos G."/>
            <person name="Prasanna A.N."/>
            <person name="Walter M.C."/>
            <person name="O'Connor E."/>
            <person name="Balint B."/>
            <person name="Krizsan K."/>
            <person name="Kiss B."/>
            <person name="Hess J."/>
            <person name="Varga T."/>
            <person name="Slot J."/>
            <person name="Riley R."/>
            <person name="Boka B."/>
            <person name="Rigling D."/>
            <person name="Barry K."/>
            <person name="Lee J."/>
            <person name="Mihaltcheva S."/>
            <person name="LaButti K."/>
            <person name="Lipzen A."/>
            <person name="Waldron R."/>
            <person name="Moloney N.M."/>
            <person name="Sperisen C."/>
            <person name="Kredics L."/>
            <person name="Vagvoelgyi C."/>
            <person name="Patrignani A."/>
            <person name="Fitzpatrick D."/>
            <person name="Nagy I."/>
            <person name="Doyle S."/>
            <person name="Anderson J.B."/>
            <person name="Grigoriev I.V."/>
            <person name="Gueldener U."/>
            <person name="Muensterkoetter M."/>
            <person name="Nagy L.G."/>
        </authorList>
    </citation>
    <scope>NUCLEOTIDE SEQUENCE [LARGE SCALE GENOMIC DNA]</scope>
    <source>
        <strain evidence="3">Ar21-2</strain>
    </source>
</reference>
<evidence type="ECO:0000313" key="3">
    <source>
        <dbReference type="Proteomes" id="UP000217790"/>
    </source>
</evidence>